<organism evidence="2 3">
    <name type="scientific">Panagrellus redivivus</name>
    <name type="common">Microworm</name>
    <dbReference type="NCBI Taxonomy" id="6233"/>
    <lineage>
        <taxon>Eukaryota</taxon>
        <taxon>Metazoa</taxon>
        <taxon>Ecdysozoa</taxon>
        <taxon>Nematoda</taxon>
        <taxon>Chromadorea</taxon>
        <taxon>Rhabditida</taxon>
        <taxon>Tylenchina</taxon>
        <taxon>Panagrolaimomorpha</taxon>
        <taxon>Panagrolaimoidea</taxon>
        <taxon>Panagrolaimidae</taxon>
        <taxon>Panagrellus</taxon>
    </lineage>
</organism>
<feature type="transmembrane region" description="Helical" evidence="1">
    <location>
        <begin position="204"/>
        <end position="222"/>
    </location>
</feature>
<keyword evidence="1" id="KW-0812">Transmembrane</keyword>
<dbReference type="PANTHER" id="PTHR22718">
    <property type="entry name" value="SERPENTINE RECEPTOR, CLASS X"/>
    <property type="match status" value="1"/>
</dbReference>
<protein>
    <submittedName>
        <fullName evidence="3">7TM_GPCR_Srx domain-containing protein</fullName>
    </submittedName>
</protein>
<feature type="transmembrane region" description="Helical" evidence="1">
    <location>
        <begin position="80"/>
        <end position="101"/>
    </location>
</feature>
<keyword evidence="1" id="KW-0472">Membrane</keyword>
<sequence>MTSLLDDGVDDTTMNTIIIYLLCTRKDQFSAPVYSQLLHMCINDGMQLFVHIIGGYCILSQTDMPFLMNKILGGVINSGWFGWIAFSFTLSLNRFLTFCFPKYYDAFFSNRHVHWQIAICWAITLFTFAIYMTPFCTVQFYRLSFEWQYDKSTPWHSIVNTSELYYATVLMGLSLLNYAFIVIRMKSMKRTTSEGQQGSQEIRVCIQAVCLCLYTAFVQVHWQFDDYYMPNSRYTPLSTSFTWIFNCGMNPILCLTVNLSIKNAFLELLHIKKTSTCQVVTILPISND</sequence>
<proteinExistence type="predicted"/>
<evidence type="ECO:0000313" key="2">
    <source>
        <dbReference type="Proteomes" id="UP000492821"/>
    </source>
</evidence>
<feature type="transmembrane region" description="Helical" evidence="1">
    <location>
        <begin position="242"/>
        <end position="261"/>
    </location>
</feature>
<dbReference type="PANTHER" id="PTHR22718:SF11">
    <property type="entry name" value="7TM GPCR SERPENTINE RECEPTOR CLASS X (SRX) DOMAIN-CONTAINING PROTEIN"/>
    <property type="match status" value="1"/>
</dbReference>
<evidence type="ECO:0000313" key="3">
    <source>
        <dbReference type="WBParaSite" id="Pan_g1703.t1"/>
    </source>
</evidence>
<feature type="transmembrane region" description="Helical" evidence="1">
    <location>
        <begin position="113"/>
        <end position="132"/>
    </location>
</feature>
<dbReference type="Pfam" id="PF10321">
    <property type="entry name" value="7TM_GPCR_Srt"/>
    <property type="match status" value="1"/>
</dbReference>
<dbReference type="InterPro" id="IPR019425">
    <property type="entry name" value="7TM_GPCR_serpentine_rcpt_Srt"/>
</dbReference>
<dbReference type="Proteomes" id="UP000492821">
    <property type="component" value="Unassembled WGS sequence"/>
</dbReference>
<dbReference type="Gene3D" id="1.20.1070.10">
    <property type="entry name" value="Rhodopsin 7-helix transmembrane proteins"/>
    <property type="match status" value="1"/>
</dbReference>
<dbReference type="WBParaSite" id="Pan_g1703.t1">
    <property type="protein sequence ID" value="Pan_g1703.t1"/>
    <property type="gene ID" value="Pan_g1703"/>
</dbReference>
<accession>A0A7E4V7I8</accession>
<evidence type="ECO:0000256" key="1">
    <source>
        <dbReference type="SAM" id="Phobius"/>
    </source>
</evidence>
<feature type="transmembrane region" description="Helical" evidence="1">
    <location>
        <begin position="164"/>
        <end position="183"/>
    </location>
</feature>
<reference evidence="2" key="1">
    <citation type="journal article" date="2013" name="Genetics">
        <title>The draft genome and transcriptome of Panagrellus redivivus are shaped by the harsh demands of a free-living lifestyle.</title>
        <authorList>
            <person name="Srinivasan J."/>
            <person name="Dillman A.R."/>
            <person name="Macchietto M.G."/>
            <person name="Heikkinen L."/>
            <person name="Lakso M."/>
            <person name="Fracchia K.M."/>
            <person name="Antoshechkin I."/>
            <person name="Mortazavi A."/>
            <person name="Wong G."/>
            <person name="Sternberg P.W."/>
        </authorList>
    </citation>
    <scope>NUCLEOTIDE SEQUENCE [LARGE SCALE GENOMIC DNA]</scope>
    <source>
        <strain evidence="2">MT8872</strain>
    </source>
</reference>
<dbReference type="AlphaFoldDB" id="A0A7E4V7I8"/>
<reference evidence="3" key="2">
    <citation type="submission" date="2020-10" db="UniProtKB">
        <authorList>
            <consortium name="WormBaseParasite"/>
        </authorList>
    </citation>
    <scope>IDENTIFICATION</scope>
</reference>
<dbReference type="CDD" id="cd00637">
    <property type="entry name" value="7tm_classA_rhodopsin-like"/>
    <property type="match status" value="1"/>
</dbReference>
<dbReference type="SUPFAM" id="SSF81321">
    <property type="entry name" value="Family A G protein-coupled receptor-like"/>
    <property type="match status" value="1"/>
</dbReference>
<keyword evidence="1" id="KW-1133">Transmembrane helix</keyword>
<keyword evidence="2" id="KW-1185">Reference proteome</keyword>
<name>A0A7E4V7I8_PANRE</name>